<name>A0ABS8WIQ3_DATST</name>
<dbReference type="Proteomes" id="UP000823775">
    <property type="component" value="Unassembled WGS sequence"/>
</dbReference>
<evidence type="ECO:0000313" key="2">
    <source>
        <dbReference type="Proteomes" id="UP000823775"/>
    </source>
</evidence>
<gene>
    <name evidence="1" type="ORF">HAX54_046064</name>
</gene>
<dbReference type="EMBL" id="JACEIK010007217">
    <property type="protein sequence ID" value="MCE3049889.1"/>
    <property type="molecule type" value="Genomic_DNA"/>
</dbReference>
<reference evidence="1 2" key="1">
    <citation type="journal article" date="2021" name="BMC Genomics">
        <title>Datura genome reveals duplications of psychoactive alkaloid biosynthetic genes and high mutation rate following tissue culture.</title>
        <authorList>
            <person name="Rajewski A."/>
            <person name="Carter-House D."/>
            <person name="Stajich J."/>
            <person name="Litt A."/>
        </authorList>
    </citation>
    <scope>NUCLEOTIDE SEQUENCE [LARGE SCALE GENOMIC DNA]</scope>
    <source>
        <strain evidence="1">AR-01</strain>
    </source>
</reference>
<comment type="caution">
    <text evidence="1">The sequence shown here is derived from an EMBL/GenBank/DDBJ whole genome shotgun (WGS) entry which is preliminary data.</text>
</comment>
<feature type="non-terminal residue" evidence="1">
    <location>
        <position position="1"/>
    </location>
</feature>
<keyword evidence="2" id="KW-1185">Reference proteome</keyword>
<protein>
    <submittedName>
        <fullName evidence="1">Uncharacterized protein</fullName>
    </submittedName>
</protein>
<organism evidence="1 2">
    <name type="scientific">Datura stramonium</name>
    <name type="common">Jimsonweed</name>
    <name type="synonym">Common thornapple</name>
    <dbReference type="NCBI Taxonomy" id="4076"/>
    <lineage>
        <taxon>Eukaryota</taxon>
        <taxon>Viridiplantae</taxon>
        <taxon>Streptophyta</taxon>
        <taxon>Embryophyta</taxon>
        <taxon>Tracheophyta</taxon>
        <taxon>Spermatophyta</taxon>
        <taxon>Magnoliopsida</taxon>
        <taxon>eudicotyledons</taxon>
        <taxon>Gunneridae</taxon>
        <taxon>Pentapetalae</taxon>
        <taxon>asterids</taxon>
        <taxon>lamiids</taxon>
        <taxon>Solanales</taxon>
        <taxon>Solanaceae</taxon>
        <taxon>Solanoideae</taxon>
        <taxon>Datureae</taxon>
        <taxon>Datura</taxon>
    </lineage>
</organism>
<accession>A0ABS8WIQ3</accession>
<proteinExistence type="predicted"/>
<sequence>FSPLLQSPLRQSALPLSSTSRLTVCHSASSNPLPLILHLCGLPPLILPLCSRLSPLASHSLKYHLNLSFVRLCLCETFTLSLCECDLPTSPIATGRQPQPSSK</sequence>
<evidence type="ECO:0000313" key="1">
    <source>
        <dbReference type="EMBL" id="MCE3049889.1"/>
    </source>
</evidence>